<dbReference type="WBParaSite" id="GPLIN_001637400">
    <property type="protein sequence ID" value="GPLIN_001637400"/>
    <property type="gene ID" value="GPLIN_001637400"/>
</dbReference>
<name>A0A183CU16_GLOPA</name>
<dbReference type="AlphaFoldDB" id="A0A183CU16"/>
<protein>
    <submittedName>
        <fullName evidence="2">SERPIN domain-containing protein</fullName>
    </submittedName>
</protein>
<proteinExistence type="predicted"/>
<organism evidence="1 2">
    <name type="scientific">Globodera pallida</name>
    <name type="common">Potato cyst nematode worm</name>
    <name type="synonym">Heterodera pallida</name>
    <dbReference type="NCBI Taxonomy" id="36090"/>
    <lineage>
        <taxon>Eukaryota</taxon>
        <taxon>Metazoa</taxon>
        <taxon>Ecdysozoa</taxon>
        <taxon>Nematoda</taxon>
        <taxon>Chromadorea</taxon>
        <taxon>Rhabditida</taxon>
        <taxon>Tylenchina</taxon>
        <taxon>Tylenchomorpha</taxon>
        <taxon>Tylenchoidea</taxon>
        <taxon>Heteroderidae</taxon>
        <taxon>Heteroderinae</taxon>
        <taxon>Globodera</taxon>
    </lineage>
</organism>
<accession>A0A183CU16</accession>
<evidence type="ECO:0000313" key="1">
    <source>
        <dbReference type="Proteomes" id="UP000050741"/>
    </source>
</evidence>
<dbReference type="Proteomes" id="UP000050741">
    <property type="component" value="Unassembled WGS sequence"/>
</dbReference>
<evidence type="ECO:0000313" key="2">
    <source>
        <dbReference type="WBParaSite" id="GPLIN_001637400"/>
    </source>
</evidence>
<keyword evidence="1" id="KW-1185">Reference proteome</keyword>
<reference evidence="1" key="1">
    <citation type="submission" date="2014-05" db="EMBL/GenBank/DDBJ databases">
        <title>The genome and life-stage specific transcriptomes of Globodera pallida elucidate key aspects of plant parasitism by a cyst nematode.</title>
        <authorList>
            <person name="Cotton J.A."/>
            <person name="Lilley C.J."/>
            <person name="Jones L.M."/>
            <person name="Kikuchi T."/>
            <person name="Reid A.J."/>
            <person name="Thorpe P."/>
            <person name="Tsai I.J."/>
            <person name="Beasley H."/>
            <person name="Blok V."/>
            <person name="Cock P.J.A."/>
            <person name="Van den Akker S.E."/>
            <person name="Holroyd N."/>
            <person name="Hunt M."/>
            <person name="Mantelin S."/>
            <person name="Naghra H."/>
            <person name="Pain A."/>
            <person name="Palomares-Rius J.E."/>
            <person name="Zarowiecki M."/>
            <person name="Berriman M."/>
            <person name="Jones J.T."/>
            <person name="Urwin P.E."/>
        </authorList>
    </citation>
    <scope>NUCLEOTIDE SEQUENCE [LARGE SCALE GENOMIC DNA]</scope>
    <source>
        <strain evidence="1">Lindley</strain>
    </source>
</reference>
<sequence length="73" mass="8441">MVTENDETCEPIFAKHSYGREDLLAMMGKNTMKPPLGIKRCPFYMDTAQTPIILMPFSDTEMVRRILHGFFVK</sequence>
<reference evidence="2" key="2">
    <citation type="submission" date="2016-06" db="UniProtKB">
        <authorList>
            <consortium name="WormBaseParasite"/>
        </authorList>
    </citation>
    <scope>IDENTIFICATION</scope>
</reference>